<comment type="similarity">
    <text evidence="1">Belongs to the spermidine/spermine synthase family.</text>
</comment>
<dbReference type="EMBL" id="AM746676">
    <property type="protein sequence ID" value="CAN96011.1"/>
    <property type="molecule type" value="Genomic_DNA"/>
</dbReference>
<feature type="transmembrane region" description="Helical" evidence="6">
    <location>
        <begin position="452"/>
        <end position="470"/>
    </location>
</feature>
<feature type="transmembrane region" description="Helical" evidence="6">
    <location>
        <begin position="309"/>
        <end position="329"/>
    </location>
</feature>
<evidence type="ECO:0000256" key="5">
    <source>
        <dbReference type="SAM" id="MobiDB-lite"/>
    </source>
</evidence>
<feature type="compositionally biased region" description="Basic and acidic residues" evidence="5">
    <location>
        <begin position="240"/>
        <end position="249"/>
    </location>
</feature>
<name>A9G8M0_SORC5</name>
<keyword evidence="3 4" id="KW-0620">Polyamine biosynthesis</keyword>
<feature type="transmembrane region" description="Helical" evidence="6">
    <location>
        <begin position="20"/>
        <end position="38"/>
    </location>
</feature>
<evidence type="ECO:0000256" key="6">
    <source>
        <dbReference type="SAM" id="Phobius"/>
    </source>
</evidence>
<feature type="domain" description="PABS" evidence="7">
    <location>
        <begin position="492"/>
        <end position="731"/>
    </location>
</feature>
<keyword evidence="6" id="KW-0472">Membrane</keyword>
<dbReference type="eggNOG" id="COG4262">
    <property type="taxonomic scope" value="Bacteria"/>
</dbReference>
<evidence type="ECO:0000256" key="2">
    <source>
        <dbReference type="ARBA" id="ARBA00022679"/>
    </source>
</evidence>
<feature type="transmembrane region" description="Helical" evidence="6">
    <location>
        <begin position="124"/>
        <end position="146"/>
    </location>
</feature>
<dbReference type="HOGENOM" id="CLU_010122_1_0_7"/>
<keyword evidence="9" id="KW-1185">Reference proteome</keyword>
<comment type="caution">
    <text evidence="4">Lacks conserved residue(s) required for the propagation of feature annotation.</text>
</comment>
<dbReference type="KEGG" id="scl:sce5848"/>
<dbReference type="Pfam" id="PF01564">
    <property type="entry name" value="Spermine_synth"/>
    <property type="match status" value="1"/>
</dbReference>
<dbReference type="AlphaFoldDB" id="A9G8M0"/>
<dbReference type="GO" id="GO:0004766">
    <property type="term" value="F:spermidine synthase activity"/>
    <property type="evidence" value="ECO:0007669"/>
    <property type="project" value="UniProtKB-EC"/>
</dbReference>
<dbReference type="PANTHER" id="PTHR43317">
    <property type="entry name" value="THERMOSPERMINE SYNTHASE ACAULIS5"/>
    <property type="match status" value="1"/>
</dbReference>
<evidence type="ECO:0000256" key="3">
    <source>
        <dbReference type="ARBA" id="ARBA00023115"/>
    </source>
</evidence>
<dbReference type="GO" id="GO:0006596">
    <property type="term" value="P:polyamine biosynthetic process"/>
    <property type="evidence" value="ECO:0007669"/>
    <property type="project" value="UniProtKB-UniRule"/>
</dbReference>
<dbReference type="BioCyc" id="SCEL448385:SCE_RS30045-MONOMER"/>
<dbReference type="STRING" id="448385.sce5848"/>
<dbReference type="Gene3D" id="3.40.50.150">
    <property type="entry name" value="Vaccinia Virus protein VP39"/>
    <property type="match status" value="1"/>
</dbReference>
<keyword evidence="6" id="KW-1133">Transmembrane helix</keyword>
<proteinExistence type="inferred from homology"/>
<gene>
    <name evidence="8" type="primary">speE2</name>
    <name evidence="8" type="ordered locus">sce5848</name>
</gene>
<dbReference type="eggNOG" id="COG0421">
    <property type="taxonomic scope" value="Bacteria"/>
</dbReference>
<feature type="transmembrane region" description="Helical" evidence="6">
    <location>
        <begin position="341"/>
        <end position="360"/>
    </location>
</feature>
<feature type="transmembrane region" description="Helical" evidence="6">
    <location>
        <begin position="44"/>
        <end position="71"/>
    </location>
</feature>
<organism evidence="8 9">
    <name type="scientific">Sorangium cellulosum (strain So ce56)</name>
    <name type="common">Polyangium cellulosum (strain So ce56)</name>
    <dbReference type="NCBI Taxonomy" id="448385"/>
    <lineage>
        <taxon>Bacteria</taxon>
        <taxon>Pseudomonadati</taxon>
        <taxon>Myxococcota</taxon>
        <taxon>Polyangia</taxon>
        <taxon>Polyangiales</taxon>
        <taxon>Polyangiaceae</taxon>
        <taxon>Sorangium</taxon>
    </lineage>
</organism>
<reference evidence="8 9" key="1">
    <citation type="journal article" date="2007" name="Nat. Biotechnol.">
        <title>Complete genome sequence of the myxobacterium Sorangium cellulosum.</title>
        <authorList>
            <person name="Schneiker S."/>
            <person name="Perlova O."/>
            <person name="Kaiser O."/>
            <person name="Gerth K."/>
            <person name="Alici A."/>
            <person name="Altmeyer M.O."/>
            <person name="Bartels D."/>
            <person name="Bekel T."/>
            <person name="Beyer S."/>
            <person name="Bode E."/>
            <person name="Bode H.B."/>
            <person name="Bolten C.J."/>
            <person name="Choudhuri J.V."/>
            <person name="Doss S."/>
            <person name="Elnakady Y.A."/>
            <person name="Frank B."/>
            <person name="Gaigalat L."/>
            <person name="Goesmann A."/>
            <person name="Groeger C."/>
            <person name="Gross F."/>
            <person name="Jelsbak L."/>
            <person name="Jelsbak L."/>
            <person name="Kalinowski J."/>
            <person name="Kegler C."/>
            <person name="Knauber T."/>
            <person name="Konietzny S."/>
            <person name="Kopp M."/>
            <person name="Krause L."/>
            <person name="Krug D."/>
            <person name="Linke B."/>
            <person name="Mahmud T."/>
            <person name="Martinez-Arias R."/>
            <person name="McHardy A.C."/>
            <person name="Merai M."/>
            <person name="Meyer F."/>
            <person name="Mormann S."/>
            <person name="Munoz-Dorado J."/>
            <person name="Perez J."/>
            <person name="Pradella S."/>
            <person name="Rachid S."/>
            <person name="Raddatz G."/>
            <person name="Rosenau F."/>
            <person name="Rueckert C."/>
            <person name="Sasse F."/>
            <person name="Scharfe M."/>
            <person name="Schuster S.C."/>
            <person name="Suen G."/>
            <person name="Treuner-Lange A."/>
            <person name="Velicer G.J."/>
            <person name="Vorholter F.-J."/>
            <person name="Weissman K.J."/>
            <person name="Welch R.D."/>
            <person name="Wenzel S.C."/>
            <person name="Whitworth D.E."/>
            <person name="Wilhelm S."/>
            <person name="Wittmann C."/>
            <person name="Bloecker H."/>
            <person name="Puehler A."/>
            <person name="Mueller R."/>
        </authorList>
    </citation>
    <scope>NUCLEOTIDE SEQUENCE [LARGE SCALE GENOMIC DNA]</scope>
    <source>
        <strain evidence="9">So ce56</strain>
    </source>
</reference>
<dbReference type="Gene3D" id="1.20.1250.20">
    <property type="entry name" value="MFS general substrate transporter like domains"/>
    <property type="match status" value="1"/>
</dbReference>
<sequence>MPARRAPVLACAPVRSRFPLVAALFFVSGATGLLYEVAFSKLLAYVFGATAYAVSTVLAAFMGGLALGAHLGGRHAASARRPLVVYGALEAIVGAICAVSPFLFEALTSAYVAVARAAPDSLALLTAARAALTALVVVVPTVAMGATLPVLSRILRAGNAPGGGAPPAEHDAARRLASLYAINTAGGAAGALSGAYVVLPHLGVRGALWSAAIANLVLGVVAISAGLRGPAPAAAAPDARSPEAPDARSSEAPGARSPEAHTADAPPPAAAGRAEPPFLLLLAFASGFLVFAAEVVQTHLLALLIGNSAYAFGLMLAVFLVCLAAGAARSPALAHRHGEGALSRGLAAAALSLAATVPLWDQLPRLFAFAGKHVDGWAGREACRALAALAILALPTLCMGTTFPLLLARAAAHADVAARVGRLTSANTLGTIAGSIVTGYLILPALGSERALLTIALAFALTAVLAAARAGAELPRALALAAAAGALAVLAPRWDMARLTSGANVYFAMGPRPERIDFVREDVHGGVTTVAHLAGVTTMYTNGKFQGDDGPEMTAQRRFAHFPSLFLRDTRAALVIGLGTGTTTGTIAAYPFERIDVAEISPAIVDASRRFFAGPSLRALDDPRVRLSLNDGRNELLVAAPGRYDLIAIELTSVWFAGAASLYSHEFYELARSRLTEGGVLQQWVQLHHIRRRELAVVVRTMRSAFPHVALFVGGAQGILVASGAPLVASGARLAELDARPSLQATLAGARLEDLLDALVASGDDLDRLVADAAEDGGPILSTDDNLYLEYATPKGNVLPYGASLDATLALLERYRTRAPRARHLAP</sequence>
<evidence type="ECO:0000313" key="9">
    <source>
        <dbReference type="Proteomes" id="UP000002139"/>
    </source>
</evidence>
<feature type="transmembrane region" description="Helical" evidence="6">
    <location>
        <begin position="477"/>
        <end position="494"/>
    </location>
</feature>
<dbReference type="Proteomes" id="UP000002139">
    <property type="component" value="Chromosome"/>
</dbReference>
<feature type="transmembrane region" description="Helical" evidence="6">
    <location>
        <begin position="208"/>
        <end position="227"/>
    </location>
</feature>
<dbReference type="InterPro" id="IPR029063">
    <property type="entry name" value="SAM-dependent_MTases_sf"/>
</dbReference>
<feature type="region of interest" description="Disordered" evidence="5">
    <location>
        <begin position="234"/>
        <end position="270"/>
    </location>
</feature>
<dbReference type="InterPro" id="IPR036259">
    <property type="entry name" value="MFS_trans_sf"/>
</dbReference>
<protein>
    <submittedName>
        <fullName evidence="8">Probable spermidine synthase</fullName>
        <ecNumber evidence="8">2.5.1.16</ecNumber>
    </submittedName>
</protein>
<keyword evidence="6" id="KW-0812">Transmembrane</keyword>
<evidence type="ECO:0000313" key="8">
    <source>
        <dbReference type="EMBL" id="CAN96011.1"/>
    </source>
</evidence>
<dbReference type="InterPro" id="IPR030374">
    <property type="entry name" value="PABS"/>
</dbReference>
<dbReference type="NCBIfam" id="NF037959">
    <property type="entry name" value="MFS_SpdSyn"/>
    <property type="match status" value="1"/>
</dbReference>
<accession>A9G8M0</accession>
<feature type="transmembrane region" description="Helical" evidence="6">
    <location>
        <begin position="278"/>
        <end position="297"/>
    </location>
</feature>
<feature type="transmembrane region" description="Helical" evidence="6">
    <location>
        <begin position="428"/>
        <end position="446"/>
    </location>
</feature>
<evidence type="ECO:0000259" key="7">
    <source>
        <dbReference type="PROSITE" id="PS51006"/>
    </source>
</evidence>
<feature type="transmembrane region" description="Helical" evidence="6">
    <location>
        <begin position="179"/>
        <end position="202"/>
    </location>
</feature>
<dbReference type="PROSITE" id="PS51006">
    <property type="entry name" value="PABS_2"/>
    <property type="match status" value="1"/>
</dbReference>
<dbReference type="SUPFAM" id="SSF103473">
    <property type="entry name" value="MFS general substrate transporter"/>
    <property type="match status" value="1"/>
</dbReference>
<evidence type="ECO:0000256" key="1">
    <source>
        <dbReference type="ARBA" id="ARBA00007867"/>
    </source>
</evidence>
<dbReference type="SUPFAM" id="SSF53335">
    <property type="entry name" value="S-adenosyl-L-methionine-dependent methyltransferases"/>
    <property type="match status" value="1"/>
</dbReference>
<feature type="transmembrane region" description="Helical" evidence="6">
    <location>
        <begin position="385"/>
        <end position="407"/>
    </location>
</feature>
<dbReference type="PANTHER" id="PTHR43317:SF1">
    <property type="entry name" value="THERMOSPERMINE SYNTHASE ACAULIS5"/>
    <property type="match status" value="1"/>
</dbReference>
<evidence type="ECO:0000256" key="4">
    <source>
        <dbReference type="PROSITE-ProRule" id="PRU00354"/>
    </source>
</evidence>
<feature type="transmembrane region" description="Helical" evidence="6">
    <location>
        <begin position="83"/>
        <end position="104"/>
    </location>
</feature>
<keyword evidence="2 4" id="KW-0808">Transferase</keyword>
<dbReference type="EC" id="2.5.1.16" evidence="8"/>